<gene>
    <name evidence="2" type="primary">Aste57867_3166</name>
    <name evidence="1" type="ORF">As57867_003157</name>
    <name evidence="2" type="ORF">ASTE57867_3166</name>
</gene>
<evidence type="ECO:0000313" key="1">
    <source>
        <dbReference type="EMBL" id="KAF0715797.1"/>
    </source>
</evidence>
<name>A0A485KEW1_9STRA</name>
<accession>A0A485KEW1</accession>
<dbReference type="EMBL" id="CAADRA010000516">
    <property type="protein sequence ID" value="VFT80340.1"/>
    <property type="molecule type" value="Genomic_DNA"/>
</dbReference>
<protein>
    <submittedName>
        <fullName evidence="2">Aste57867_3166 protein</fullName>
    </submittedName>
</protein>
<dbReference type="EMBL" id="VJMH01000516">
    <property type="protein sequence ID" value="KAF0715797.1"/>
    <property type="molecule type" value="Genomic_DNA"/>
</dbReference>
<reference evidence="1" key="2">
    <citation type="submission" date="2019-06" db="EMBL/GenBank/DDBJ databases">
        <title>Genomics analysis of Aphanomyces spp. identifies a new class of oomycete effector associated with host adaptation.</title>
        <authorList>
            <person name="Gaulin E."/>
        </authorList>
    </citation>
    <scope>NUCLEOTIDE SEQUENCE</scope>
    <source>
        <strain evidence="1">CBS 578.67</strain>
    </source>
</reference>
<evidence type="ECO:0000313" key="2">
    <source>
        <dbReference type="EMBL" id="VFT80340.1"/>
    </source>
</evidence>
<evidence type="ECO:0000313" key="3">
    <source>
        <dbReference type="Proteomes" id="UP000332933"/>
    </source>
</evidence>
<sequence>MSWVDEWRAAKIEVQLARGDTGDVHPIDTAVSLLQGEMVAIVVRVHTPAAAADPPKWAISRESWYKHRACVTSTCLLRTSDDTATVILQQSIEFHPIDEGGATDVFELRATCRVRVDPIYLDQPVSLAVHFKVDAAAGAFRHVGKSYAAIDAAVLNYAFFADSLPSACATRELTLPPPVSIIDPMHMAVDVHGDDFDPALSVVLRLSNSHPHKSLSLTDVHLHVPFDVSILEQEPPSTHGSTLAPFESFHVVWHVRRAIASVVHHAVAIVSWHLLSNGNASSCMVHQCPIVLASSPRPPPASFQADTMHVVDMGMDVSARWVPETDVVCPGAPFQAHVHVTNHTTTDMELVLLFPWRRMDNGPPSAAAGHARLLALASQWVDDRTTPSFVSLRATHVIGLVRGGCTSVVPIDGLALAHGRVRVAHAMLYDNRRDTFYRQDRAWDVIACR</sequence>
<dbReference type="OrthoDB" id="70240at2759"/>
<keyword evidence="3" id="KW-1185">Reference proteome</keyword>
<organism evidence="2 3">
    <name type="scientific">Aphanomyces stellatus</name>
    <dbReference type="NCBI Taxonomy" id="120398"/>
    <lineage>
        <taxon>Eukaryota</taxon>
        <taxon>Sar</taxon>
        <taxon>Stramenopiles</taxon>
        <taxon>Oomycota</taxon>
        <taxon>Saprolegniomycetes</taxon>
        <taxon>Saprolegniales</taxon>
        <taxon>Verrucalvaceae</taxon>
        <taxon>Aphanomyces</taxon>
    </lineage>
</organism>
<proteinExistence type="predicted"/>
<dbReference type="Proteomes" id="UP000332933">
    <property type="component" value="Unassembled WGS sequence"/>
</dbReference>
<reference evidence="2 3" key="1">
    <citation type="submission" date="2019-03" db="EMBL/GenBank/DDBJ databases">
        <authorList>
            <person name="Gaulin E."/>
            <person name="Dumas B."/>
        </authorList>
    </citation>
    <scope>NUCLEOTIDE SEQUENCE [LARGE SCALE GENOMIC DNA]</scope>
    <source>
        <strain evidence="2">CBS 568.67</strain>
    </source>
</reference>
<dbReference type="AlphaFoldDB" id="A0A485KEW1"/>